<dbReference type="Gene3D" id="1.10.260.40">
    <property type="entry name" value="lambda repressor-like DNA-binding domains"/>
    <property type="match status" value="1"/>
</dbReference>
<organism evidence="2 3">
    <name type="scientific">Intestinimonas butyriciproducens</name>
    <dbReference type="NCBI Taxonomy" id="1297617"/>
    <lineage>
        <taxon>Bacteria</taxon>
        <taxon>Bacillati</taxon>
        <taxon>Bacillota</taxon>
        <taxon>Clostridia</taxon>
        <taxon>Eubacteriales</taxon>
        <taxon>Intestinimonas</taxon>
    </lineage>
</organism>
<accession>A0A2U1BEC2</accession>
<evidence type="ECO:0000259" key="1">
    <source>
        <dbReference type="PROSITE" id="PS50943"/>
    </source>
</evidence>
<gene>
    <name evidence="2" type="ORF">C7373_11133</name>
</gene>
<comment type="caution">
    <text evidence="2">The sequence shown here is derived from an EMBL/GenBank/DDBJ whole genome shotgun (WGS) entry which is preliminary data.</text>
</comment>
<name>A0A2U1BEC2_9FIRM</name>
<protein>
    <recommendedName>
        <fullName evidence="1">HTH cro/C1-type domain-containing protein</fullName>
    </recommendedName>
</protein>
<dbReference type="GO" id="GO:0003677">
    <property type="term" value="F:DNA binding"/>
    <property type="evidence" value="ECO:0007669"/>
    <property type="project" value="InterPro"/>
</dbReference>
<dbReference type="Proteomes" id="UP000245778">
    <property type="component" value="Unassembled WGS sequence"/>
</dbReference>
<dbReference type="GeneID" id="93229090"/>
<dbReference type="InterPro" id="IPR010982">
    <property type="entry name" value="Lambda_DNA-bd_dom_sf"/>
</dbReference>
<dbReference type="AlphaFoldDB" id="A0A2U1BEC2"/>
<reference evidence="2 3" key="1">
    <citation type="submission" date="2018-04" db="EMBL/GenBank/DDBJ databases">
        <title>Genomic Encyclopedia of Type Strains, Phase IV (KMG-IV): sequencing the most valuable type-strain genomes for metagenomic binning, comparative biology and taxonomic classification.</title>
        <authorList>
            <person name="Goeker M."/>
        </authorList>
    </citation>
    <scope>NUCLEOTIDE SEQUENCE [LARGE SCALE GENOMIC DNA]</scope>
    <source>
        <strain evidence="2 3">DSM 26588</strain>
    </source>
</reference>
<evidence type="ECO:0000313" key="3">
    <source>
        <dbReference type="Proteomes" id="UP000245778"/>
    </source>
</evidence>
<feature type="domain" description="HTH cro/C1-type" evidence="1">
    <location>
        <begin position="42"/>
        <end position="82"/>
    </location>
</feature>
<proteinExistence type="predicted"/>
<dbReference type="PROSITE" id="PS50943">
    <property type="entry name" value="HTH_CROC1"/>
    <property type="match status" value="1"/>
</dbReference>
<dbReference type="EMBL" id="QEKK01000011">
    <property type="protein sequence ID" value="PVY47030.1"/>
    <property type="molecule type" value="Genomic_DNA"/>
</dbReference>
<dbReference type="SUPFAM" id="SSF47413">
    <property type="entry name" value="lambda repressor-like DNA-binding domains"/>
    <property type="match status" value="1"/>
</dbReference>
<dbReference type="InterPro" id="IPR001387">
    <property type="entry name" value="Cro/C1-type_HTH"/>
</dbReference>
<sequence>MPKIRPLTSEGREAEQTKKCNEVLAVALRRHRVDTGIQDQVLCKSLGISRNAIINYKRDPGVMTLDMARKVSHAIKVSPEDWLAIGGYKV</sequence>
<dbReference type="RefSeq" id="WP_116722466.1">
    <property type="nucleotide sequence ID" value="NZ_CP011524.1"/>
</dbReference>
<evidence type="ECO:0000313" key="2">
    <source>
        <dbReference type="EMBL" id="PVY47030.1"/>
    </source>
</evidence>